<dbReference type="Pfam" id="PF02585">
    <property type="entry name" value="PIG-L"/>
    <property type="match status" value="1"/>
</dbReference>
<dbReference type="Gene3D" id="3.40.50.10320">
    <property type="entry name" value="LmbE-like"/>
    <property type="match status" value="1"/>
</dbReference>
<evidence type="ECO:0008006" key="4">
    <source>
        <dbReference type="Google" id="ProtNLM"/>
    </source>
</evidence>
<evidence type="ECO:0000313" key="3">
    <source>
        <dbReference type="Proteomes" id="UP001500929"/>
    </source>
</evidence>
<comment type="caution">
    <text evidence="2">The sequence shown here is derived from an EMBL/GenBank/DDBJ whole genome shotgun (WGS) entry which is preliminary data.</text>
</comment>
<dbReference type="PANTHER" id="PTHR12993">
    <property type="entry name" value="N-ACETYLGLUCOSAMINYL-PHOSPHATIDYLINOSITOL DE-N-ACETYLASE-RELATED"/>
    <property type="match status" value="1"/>
</dbReference>
<dbReference type="Pfam" id="PF05401">
    <property type="entry name" value="NodS"/>
    <property type="match status" value="1"/>
</dbReference>
<dbReference type="CDD" id="cd02440">
    <property type="entry name" value="AdoMet_MTases"/>
    <property type="match status" value="1"/>
</dbReference>
<protein>
    <recommendedName>
        <fullName evidence="4">Methyltransferase domain-containing protein</fullName>
    </recommendedName>
</protein>
<dbReference type="InterPro" id="IPR008715">
    <property type="entry name" value="SAM-MeTfrase_NodS-like"/>
</dbReference>
<evidence type="ECO:0000256" key="1">
    <source>
        <dbReference type="ARBA" id="ARBA00022833"/>
    </source>
</evidence>
<accession>A0ABN3DMR9</accession>
<dbReference type="InterPro" id="IPR024078">
    <property type="entry name" value="LmbE-like_dom_sf"/>
</dbReference>
<reference evidence="2 3" key="1">
    <citation type="journal article" date="2019" name="Int. J. Syst. Evol. Microbiol.">
        <title>The Global Catalogue of Microorganisms (GCM) 10K type strain sequencing project: providing services to taxonomists for standard genome sequencing and annotation.</title>
        <authorList>
            <consortium name="The Broad Institute Genomics Platform"/>
            <consortium name="The Broad Institute Genome Sequencing Center for Infectious Disease"/>
            <person name="Wu L."/>
            <person name="Ma J."/>
        </authorList>
    </citation>
    <scope>NUCLEOTIDE SEQUENCE [LARGE SCALE GENOMIC DNA]</scope>
    <source>
        <strain evidence="2 3">JCM 16117</strain>
    </source>
</reference>
<dbReference type="PANTHER" id="PTHR12993:SF29">
    <property type="entry name" value="BLR3841 PROTEIN"/>
    <property type="match status" value="1"/>
</dbReference>
<name>A0ABN3DMR9_9MICO</name>
<dbReference type="Gene3D" id="3.40.50.150">
    <property type="entry name" value="Vaccinia Virus protein VP39"/>
    <property type="match status" value="1"/>
</dbReference>
<dbReference type="InterPro" id="IPR003737">
    <property type="entry name" value="GlcNAc_PI_deacetylase-related"/>
</dbReference>
<dbReference type="InterPro" id="IPR029063">
    <property type="entry name" value="SAM-dependent_MTases_sf"/>
</dbReference>
<keyword evidence="1" id="KW-0862">Zinc</keyword>
<dbReference type="SUPFAM" id="SSF102588">
    <property type="entry name" value="LmbE-like"/>
    <property type="match status" value="1"/>
</dbReference>
<dbReference type="Proteomes" id="UP001500929">
    <property type="component" value="Unassembled WGS sequence"/>
</dbReference>
<evidence type="ECO:0000313" key="2">
    <source>
        <dbReference type="EMBL" id="GAA2236290.1"/>
    </source>
</evidence>
<proteinExistence type="predicted"/>
<organism evidence="2 3">
    <name type="scientific">Herbiconiux moechotypicola</name>
    <dbReference type="NCBI Taxonomy" id="637393"/>
    <lineage>
        <taxon>Bacteria</taxon>
        <taxon>Bacillati</taxon>
        <taxon>Actinomycetota</taxon>
        <taxon>Actinomycetes</taxon>
        <taxon>Micrococcales</taxon>
        <taxon>Microbacteriaceae</taxon>
        <taxon>Herbiconiux</taxon>
    </lineage>
</organism>
<sequence>MVTFSHLDAGSPEASWERALSDHVPAVPRLDIDGLLSGGGRLVVVAAHPDDETLGAGGLIAHAARAGHDVTVVVATSGEASHPHSPTHTPAQLARLREIETVAALAELAPEASVEFCRVPDGRLKEPAQLAVLVDRIDARLASASAGDENAVIVSPWAGDGHPDHAAAAEAAARVATGRGVRHLAYPIWLWHWADPDDPRVPWEGMTSLVLDADTHEAKVKALRMHLSQIAPLSDAAGDEVLLNSEMLRHFERDHELFVDASALPPSRSRAQEAAERFDLVHTGDDPWGFETRWYEQRKRDILLASLPDRRFGRVLEVGCSTGVLSRALAERCDDFVGIDVSSLALERARDRLKDLSHATFDRLFVPEEWPEGAFDLIVVSEVGYYLDDHELERLADRVLESAPGSTVVCCHWRHPVDGRPFSGDHVHEAFRACPGLQTLVHHLEEDFVLEVFARTSPGCDGVHPAPVSIARREGIL</sequence>
<keyword evidence="3" id="KW-1185">Reference proteome</keyword>
<dbReference type="EMBL" id="BAAAQY010000006">
    <property type="protein sequence ID" value="GAA2236290.1"/>
    <property type="molecule type" value="Genomic_DNA"/>
</dbReference>
<gene>
    <name evidence="2" type="ORF">GCM10009851_21550</name>
</gene>
<dbReference type="SUPFAM" id="SSF53335">
    <property type="entry name" value="S-adenosyl-L-methionine-dependent methyltransferases"/>
    <property type="match status" value="1"/>
</dbReference>
<dbReference type="RefSeq" id="WP_259479632.1">
    <property type="nucleotide sequence ID" value="NZ_BAAAQY010000006.1"/>
</dbReference>